<evidence type="ECO:0000313" key="5">
    <source>
        <dbReference type="EMBL" id="WIY48467.1"/>
    </source>
</evidence>
<dbReference type="SMART" id="SM00487">
    <property type="entry name" value="DEXDc"/>
    <property type="match status" value="1"/>
</dbReference>
<dbReference type="SUPFAM" id="SSF52980">
    <property type="entry name" value="Restriction endonuclease-like"/>
    <property type="match status" value="1"/>
</dbReference>
<dbReference type="Proteomes" id="UP001242732">
    <property type="component" value="Chromosome"/>
</dbReference>
<evidence type="ECO:0000256" key="2">
    <source>
        <dbReference type="ARBA" id="ARBA00022747"/>
    </source>
</evidence>
<keyword evidence="5" id="KW-0547">Nucleotide-binding</keyword>
<comment type="similarity">
    <text evidence="1">Belongs to the N(4)/N(6)-methyltransferase family.</text>
</comment>
<dbReference type="SUPFAM" id="SSF52540">
    <property type="entry name" value="P-loop containing nucleoside triphosphate hydrolases"/>
    <property type="match status" value="1"/>
</dbReference>
<gene>
    <name evidence="5" type="ORF">QRO08_22025</name>
</gene>
<dbReference type="PRINTS" id="PR00507">
    <property type="entry name" value="N12N6MTFRASE"/>
</dbReference>
<dbReference type="Pfam" id="PF22240">
    <property type="entry name" value="ISP_coupler"/>
    <property type="match status" value="1"/>
</dbReference>
<dbReference type="InterPro" id="IPR029063">
    <property type="entry name" value="SAM-dependent_MTases_sf"/>
</dbReference>
<dbReference type="Pfam" id="PF02384">
    <property type="entry name" value="N6_Mtase"/>
    <property type="match status" value="1"/>
</dbReference>
<dbReference type="CDD" id="cd18785">
    <property type="entry name" value="SF2_C"/>
    <property type="match status" value="1"/>
</dbReference>
<evidence type="ECO:0000259" key="3">
    <source>
        <dbReference type="PROSITE" id="PS51192"/>
    </source>
</evidence>
<dbReference type="InterPro" id="IPR014001">
    <property type="entry name" value="Helicase_ATP-bd"/>
</dbReference>
<dbReference type="PROSITE" id="PS51194">
    <property type="entry name" value="HELICASE_CTER"/>
    <property type="match status" value="1"/>
</dbReference>
<dbReference type="InterPro" id="IPR053980">
    <property type="entry name" value="ISP_coupler"/>
</dbReference>
<dbReference type="EMBL" id="CP127363">
    <property type="protein sequence ID" value="WIY48467.1"/>
    <property type="molecule type" value="Genomic_DNA"/>
</dbReference>
<dbReference type="Pfam" id="PF18135">
    <property type="entry name" value="Type_ISP_C"/>
    <property type="match status" value="1"/>
</dbReference>
<feature type="domain" description="Helicase ATP-binding" evidence="3">
    <location>
        <begin position="185"/>
        <end position="380"/>
    </location>
</feature>
<dbReference type="PROSITE" id="PS51192">
    <property type="entry name" value="HELICASE_ATP_BIND_1"/>
    <property type="match status" value="1"/>
</dbReference>
<sequence>MTFQELLDELAEAAHSNRGKGTQFEKLIANYLLTDPQYADRLADVWLWEEWPDRWSTDVGIDLVARERGTGEYWAIQCKFFDPDHYLQKTDIDSFFTASGKKFATKEGERSFAHRIVVSTTDKWSKHADDALANQVISVSRLWFKELAESPIDWSQFSLSNIKDIKLKKKKQPREHQQEAIAAVAAGFTEADRGKLIMACGTGKTFTALRMMENEVAADGRVLFLAPSISLVAQSLREWTAESLEPFHAFVVCSDSKVGKDEEDLNTHDLAYPATTDAKRLSKAAAMLPKGRRTVVFSTYQSIQVVADAQKGGLGEFDLIVCDEAHRTTGLTLPSEDPSEFVKVHNNAIVKAKKRLYMTATPRIFADKSKTKANEADAVLFSMDDVETYGQEFYRLGFGKAVTRDLLTEYKVLIVAVKEAEMAKLANNYNNAYKIDDKKAIDINFATKIIGSWKGLSKKGLVAVDDDGQEDALNEDAAPMRRAVAFSKSIKDSKQMQDVFGQLVQTYQQVHQQQGEPEGQDEALQDMVACQLQHVDGTMNALKRQTSLDWLKAEVGEGQCRILTNARCLSEGIDVPALDAVVFFDTRESIVDIVQSVGRVMRKAEGKQFGYIILPVCIPSERVKDYNNYIDSDPQFKGIWKVIKALRAHDESLVDEAEFRRKIKVIADPDKTKGGDDRKGDQADLPMEFPVLPIDAINEAVYAAIPKKLGDREYWAEWAKGIGQVAERLVARINALVDSSSALGQDFARFLKGLQDTLNPTVGRDEAVEMLAQHILTLPVFQALFADTDFPTRNVVGRALQDIVDKLDAAAVGSETEGLQKFYDNVRERVALAKSDKSKQDIIRNLYDTFFNNAFPRMAERLGIVYTPVQVVDFILHSANSALRKHFGQSLGNEGVHILDPFSGTGTFPVRLIQSGLINRSDLPRKFASELHANEIVLLAYYIATINIETAYHGVMGEYLPFDGMVLTDTFQMTEDNDLVDKVVLPENNARVERQLAEPIRVIVGNPPYSAQQESENDNNKNLAYPTLDDRIRQTYAAQSSAKLVKNLYDSYIRAIRWASNRIGERGIVAFVTNGSFLDANNMDGLRNCLTQEYSHLYIFNLRGNQRTSGEESRREGGKIFGSGSRTPVAISIMVKDPAHAGPCELRYHDIGDYLTQQEKLDILERFGSIDGMDWRMLRPNAEGDWVNQRDPAFEGFVPLGDKDDGSGKVVFDVYSQGVLSARDAWAYNMDRAALEFNMRRMIAAFNEDRARYSKLCEGKAKDQWPEVEAVIDADPRRISWSRALKADARRGKAYAFEEASLTQSMYRPYTKQWVYFNRRFNEMVYQQPKLFPTPRHSNVVISTTGTGAAKGFSALVGDTVPNYHMHDSGQCFPLYWYEAVEEQTATTQASMFSAQDQADADGYVRRDSITDWALRAFRERYADASITKEDIFWYVYGILHSPEYKARFSTDLKKMVPRIPYAKEFRAFSDAGRSLGQWHLNYETIEPYALTEESKRLVMEPGDLRVDKMAFGKKDGKPDKSSIVYNRHLTLRDIPMEAYDYVVNGKSAIEWVMERYAVSVDKSSGIKNDPNEWSPDPRYIVDLVKRIVRVSVETVRIVKGLPALAESD</sequence>
<proteinExistence type="inferred from homology"/>
<dbReference type="PANTHER" id="PTHR47396:SF1">
    <property type="entry name" value="ATP-DEPENDENT HELICASE IRC3-RELATED"/>
    <property type="match status" value="1"/>
</dbReference>
<organism evidence="5 6">
    <name type="scientific">Paracidovorax citrulli</name>
    <name type="common">Acidovorax citrulli</name>
    <dbReference type="NCBI Taxonomy" id="80869"/>
    <lineage>
        <taxon>Bacteria</taxon>
        <taxon>Pseudomonadati</taxon>
        <taxon>Pseudomonadota</taxon>
        <taxon>Betaproteobacteria</taxon>
        <taxon>Burkholderiales</taxon>
        <taxon>Comamonadaceae</taxon>
        <taxon>Paracidovorax</taxon>
    </lineage>
</organism>
<keyword evidence="5" id="KW-0067">ATP-binding</keyword>
<dbReference type="PROSITE" id="PS00092">
    <property type="entry name" value="N6_MTASE"/>
    <property type="match status" value="1"/>
</dbReference>
<keyword evidence="2" id="KW-0680">Restriction system</keyword>
<dbReference type="InterPro" id="IPR041635">
    <property type="entry name" value="Type_ISP_LLaBIII_C"/>
</dbReference>
<dbReference type="CDD" id="cd22333">
    <property type="entry name" value="LlaBIII_nuclease-like"/>
    <property type="match status" value="1"/>
</dbReference>
<evidence type="ECO:0000259" key="4">
    <source>
        <dbReference type="PROSITE" id="PS51194"/>
    </source>
</evidence>
<dbReference type="InterPro" id="IPR027417">
    <property type="entry name" value="P-loop_NTPase"/>
</dbReference>
<dbReference type="InterPro" id="IPR003356">
    <property type="entry name" value="DNA_methylase_A-5"/>
</dbReference>
<dbReference type="InterPro" id="IPR050742">
    <property type="entry name" value="Helicase_Restrict-Modif_Enz"/>
</dbReference>
<feature type="domain" description="Helicase C-terminal" evidence="4">
    <location>
        <begin position="472"/>
        <end position="654"/>
    </location>
</feature>
<dbReference type="Gene3D" id="3.40.50.300">
    <property type="entry name" value="P-loop containing nucleotide triphosphate hydrolases"/>
    <property type="match status" value="2"/>
</dbReference>
<dbReference type="Pfam" id="PF00271">
    <property type="entry name" value="Helicase_C"/>
    <property type="match status" value="1"/>
</dbReference>
<dbReference type="InterPro" id="IPR001650">
    <property type="entry name" value="Helicase_C-like"/>
</dbReference>
<keyword evidence="5" id="KW-0347">Helicase</keyword>
<protein>
    <submittedName>
        <fullName evidence="5">DEAD/DEAH box helicase family protein</fullName>
    </submittedName>
</protein>
<keyword evidence="6" id="KW-1185">Reference proteome</keyword>
<dbReference type="Gene3D" id="3.40.50.150">
    <property type="entry name" value="Vaccinia Virus protein VP39"/>
    <property type="match status" value="1"/>
</dbReference>
<dbReference type="InterPro" id="IPR039442">
    <property type="entry name" value="Mrr-like_dom"/>
</dbReference>
<dbReference type="PANTHER" id="PTHR47396">
    <property type="entry name" value="TYPE I RESTRICTION ENZYME ECOKI R PROTEIN"/>
    <property type="match status" value="1"/>
</dbReference>
<dbReference type="InterPro" id="IPR006935">
    <property type="entry name" value="Helicase/UvrB_N"/>
</dbReference>
<accession>A0ABY9ANU3</accession>
<evidence type="ECO:0000256" key="1">
    <source>
        <dbReference type="ARBA" id="ARBA00006594"/>
    </source>
</evidence>
<dbReference type="GO" id="GO:0004386">
    <property type="term" value="F:helicase activity"/>
    <property type="evidence" value="ECO:0007669"/>
    <property type="project" value="UniProtKB-KW"/>
</dbReference>
<dbReference type="SMART" id="SM00490">
    <property type="entry name" value="HELICc"/>
    <property type="match status" value="1"/>
</dbReference>
<dbReference type="Pfam" id="PF13156">
    <property type="entry name" value="Mrr_cat_2"/>
    <property type="match status" value="1"/>
</dbReference>
<name>A0ABY9ANU3_PARCI</name>
<dbReference type="InterPro" id="IPR011335">
    <property type="entry name" value="Restrct_endonuc-II-like"/>
</dbReference>
<dbReference type="Pfam" id="PF04851">
    <property type="entry name" value="ResIII"/>
    <property type="match status" value="1"/>
</dbReference>
<dbReference type="SUPFAM" id="SSF53335">
    <property type="entry name" value="S-adenosyl-L-methionine-dependent methyltransferases"/>
    <property type="match status" value="1"/>
</dbReference>
<reference evidence="5 6" key="1">
    <citation type="submission" date="2023-06" db="EMBL/GenBank/DDBJ databases">
        <authorList>
            <person name="Ham H."/>
            <person name="Park D.S."/>
        </authorList>
    </citation>
    <scope>NUCLEOTIDE SEQUENCE [LARGE SCALE GENOMIC DNA]</scope>
    <source>
        <strain evidence="5 6">KACC 17005</strain>
    </source>
</reference>
<keyword evidence="5" id="KW-0378">Hydrolase</keyword>
<dbReference type="InterPro" id="IPR002052">
    <property type="entry name" value="DNA_methylase_N6_adenine_CS"/>
</dbReference>
<dbReference type="RefSeq" id="WP_011793753.1">
    <property type="nucleotide sequence ID" value="NZ_CP023687.1"/>
</dbReference>
<evidence type="ECO:0000313" key="6">
    <source>
        <dbReference type="Proteomes" id="UP001242732"/>
    </source>
</evidence>